<dbReference type="Proteomes" id="UP000016801">
    <property type="component" value="Unassembled WGS sequence"/>
</dbReference>
<protein>
    <submittedName>
        <fullName evidence="1">Uncharacterized protein</fullName>
    </submittedName>
</protein>
<dbReference type="HOGENOM" id="CLU_1015663_0_0_1"/>
<evidence type="ECO:0000313" key="2">
    <source>
        <dbReference type="Proteomes" id="UP000016801"/>
    </source>
</evidence>
<evidence type="ECO:0000313" key="1">
    <source>
        <dbReference type="EMBL" id="CCE31043.1"/>
    </source>
</evidence>
<dbReference type="EMBL" id="CAGA01000027">
    <property type="protein sequence ID" value="CCE31043.1"/>
    <property type="molecule type" value="Genomic_DNA"/>
</dbReference>
<dbReference type="VEuPathDB" id="FungiDB:CPUR_04894"/>
<comment type="caution">
    <text evidence="1">The sequence shown here is derived from an EMBL/GenBank/DDBJ whole genome shotgun (WGS) entry which is preliminary data.</text>
</comment>
<keyword evidence="2" id="KW-1185">Reference proteome</keyword>
<organism evidence="1 2">
    <name type="scientific">Claviceps purpurea (strain 20.1)</name>
    <name type="common">Ergot fungus</name>
    <name type="synonym">Sphacelia segetum</name>
    <dbReference type="NCBI Taxonomy" id="1111077"/>
    <lineage>
        <taxon>Eukaryota</taxon>
        <taxon>Fungi</taxon>
        <taxon>Dikarya</taxon>
        <taxon>Ascomycota</taxon>
        <taxon>Pezizomycotina</taxon>
        <taxon>Sordariomycetes</taxon>
        <taxon>Hypocreomycetidae</taxon>
        <taxon>Hypocreales</taxon>
        <taxon>Clavicipitaceae</taxon>
        <taxon>Claviceps</taxon>
    </lineage>
</organism>
<gene>
    <name evidence="1" type="ORF">CPUR_04894</name>
</gene>
<accession>M1WBH1</accession>
<name>M1WBH1_CLAP2</name>
<dbReference type="AlphaFoldDB" id="M1WBH1"/>
<reference evidence="1 2" key="1">
    <citation type="journal article" date="2013" name="PLoS Genet.">
        <title>Plant-symbiotic fungi as chemical engineers: Multi-genome analysis of the Clavicipitaceae reveals dynamics of alkaloid loci.</title>
        <authorList>
            <person name="Schardl C.L."/>
            <person name="Young C.A."/>
            <person name="Hesse U."/>
            <person name="Amyotte S.G."/>
            <person name="Andreeva K."/>
            <person name="Calie P.J."/>
            <person name="Fleetwood D.J."/>
            <person name="Haws D.C."/>
            <person name="Moore N."/>
            <person name="Oeser B."/>
            <person name="Panaccione D.G."/>
            <person name="Schweri K.K."/>
            <person name="Voisey C.R."/>
            <person name="Farman M.L."/>
            <person name="Jaromczyk J.W."/>
            <person name="Roe B.A."/>
            <person name="O'Sullivan D.M."/>
            <person name="Scott B."/>
            <person name="Tudzynski P."/>
            <person name="An Z."/>
            <person name="Arnaoudova E.G."/>
            <person name="Bullock C.T."/>
            <person name="Charlton N.D."/>
            <person name="Chen L."/>
            <person name="Cox M."/>
            <person name="Dinkins R.D."/>
            <person name="Florea S."/>
            <person name="Glenn A.E."/>
            <person name="Gordon A."/>
            <person name="Gueldener U."/>
            <person name="Harris D.R."/>
            <person name="Hollin W."/>
            <person name="Jaromczyk J."/>
            <person name="Johnson R.D."/>
            <person name="Khan A.K."/>
            <person name="Leistner E."/>
            <person name="Leuchtmann A."/>
            <person name="Li C."/>
            <person name="Liu J."/>
            <person name="Liu J."/>
            <person name="Liu M."/>
            <person name="Mace W."/>
            <person name="Machado C."/>
            <person name="Nagabhyru P."/>
            <person name="Pan J."/>
            <person name="Schmid J."/>
            <person name="Sugawara K."/>
            <person name="Steiner U."/>
            <person name="Takach J.E."/>
            <person name="Tanaka E."/>
            <person name="Webb J.S."/>
            <person name="Wilson E.V."/>
            <person name="Wiseman J.L."/>
            <person name="Yoshida R."/>
            <person name="Zeng Z."/>
        </authorList>
    </citation>
    <scope>NUCLEOTIDE SEQUENCE [LARGE SCALE GENOMIC DNA]</scope>
    <source>
        <strain evidence="1 2">20.1</strain>
    </source>
</reference>
<proteinExistence type="predicted"/>
<dbReference type="OrthoDB" id="4957213at2759"/>
<sequence length="274" mass="29971">MSNRLTQTRPVGIPIEETTTHDSEGAPFAGTDHQFDEAATFVEMFMETNPSLHDAENALSLRADVNNAMEAFSLAATAASQIAFDRLRYIMGYRQAHRELSTAAGVGMPKLTPAECADLYPLHCTQEQWNQLMAEFSIQDVGEIIFGQPGHADIRSLDSFSNDAEGVLSPSIGVDNATEAFSSATAAASQMTFEKILHFLGQRAAHRELSVAAGVRMPKLTLEECADLYPLKCTDEQWAQLVADFSSEDISEVIFAQTRHDILRRRDNSGATGP</sequence>